<keyword evidence="23" id="KW-1185">Reference proteome</keyword>
<feature type="compositionally biased region" description="Polar residues" evidence="17">
    <location>
        <begin position="1079"/>
        <end position="1096"/>
    </location>
</feature>
<dbReference type="InterPro" id="IPR036388">
    <property type="entry name" value="WH-like_DNA-bd_sf"/>
</dbReference>
<dbReference type="Gene3D" id="1.10.10.10">
    <property type="entry name" value="Winged helix-like DNA-binding domain superfamily/Winged helix DNA-binding domain"/>
    <property type="match status" value="1"/>
</dbReference>
<dbReference type="PANTHER" id="PTHR10615">
    <property type="entry name" value="HISTONE ACETYLTRANSFERASE"/>
    <property type="match status" value="1"/>
</dbReference>
<dbReference type="GO" id="GO:0003677">
    <property type="term" value="F:DNA binding"/>
    <property type="evidence" value="ECO:0007669"/>
    <property type="project" value="InterPro"/>
</dbReference>
<evidence type="ECO:0000313" key="21">
    <source>
        <dbReference type="EMBL" id="KFD49010.1"/>
    </source>
</evidence>
<dbReference type="Gene3D" id="3.30.40.10">
    <property type="entry name" value="Zinc/RING finger domain, C3HC4 (zinc finger)"/>
    <property type="match status" value="1"/>
</dbReference>
<dbReference type="GO" id="GO:0003712">
    <property type="term" value="F:transcription coregulator activity"/>
    <property type="evidence" value="ECO:0007669"/>
    <property type="project" value="TreeGrafter"/>
</dbReference>
<dbReference type="SUPFAM" id="SSF55729">
    <property type="entry name" value="Acyl-CoA N-acyltransferases (Nat)"/>
    <property type="match status" value="1"/>
</dbReference>
<feature type="domain" description="MYST-type HAT" evidence="19">
    <location>
        <begin position="553"/>
        <end position="855"/>
    </location>
</feature>
<evidence type="ECO:0000259" key="20">
    <source>
        <dbReference type="PROSITE" id="PS52014"/>
    </source>
</evidence>
<dbReference type="PANTHER" id="PTHR10615:SF217">
    <property type="entry name" value="HISTONE ACETYLTRANSFERASE"/>
    <property type="match status" value="1"/>
</dbReference>
<dbReference type="PROSITE" id="PS50016">
    <property type="entry name" value="ZF_PHD_2"/>
    <property type="match status" value="2"/>
</dbReference>
<dbReference type="EC" id="2.3.1.48" evidence="3"/>
<dbReference type="PROSITE" id="PS52014">
    <property type="entry name" value="SAMD1_WH"/>
    <property type="match status" value="1"/>
</dbReference>
<dbReference type="InterPro" id="IPR016181">
    <property type="entry name" value="Acyl_CoA_acyltransferase"/>
</dbReference>
<keyword evidence="7" id="KW-0808">Transferase</keyword>
<dbReference type="InterPro" id="IPR013083">
    <property type="entry name" value="Znf_RING/FYVE/PHD"/>
</dbReference>
<feature type="region of interest" description="Disordered" evidence="17">
    <location>
        <begin position="879"/>
        <end position="1268"/>
    </location>
</feature>
<evidence type="ECO:0000256" key="17">
    <source>
        <dbReference type="SAM" id="MobiDB-lite"/>
    </source>
</evidence>
<feature type="compositionally biased region" description="Low complexity" evidence="17">
    <location>
        <begin position="1235"/>
        <end position="1246"/>
    </location>
</feature>
<evidence type="ECO:0000256" key="12">
    <source>
        <dbReference type="ARBA" id="ARBA00022853"/>
    </source>
</evidence>
<dbReference type="GO" id="GO:0070776">
    <property type="term" value="C:MOZ/MORF histone acetyltransferase complex"/>
    <property type="evidence" value="ECO:0007669"/>
    <property type="project" value="TreeGrafter"/>
</dbReference>
<keyword evidence="11" id="KW-0832">Ubl conjugation</keyword>
<keyword evidence="9 16" id="KW-0863">Zinc-finger</keyword>
<organism evidence="22">
    <name type="scientific">Trichuris suis</name>
    <name type="common">pig whipworm</name>
    <dbReference type="NCBI Taxonomy" id="68888"/>
    <lineage>
        <taxon>Eukaryota</taxon>
        <taxon>Metazoa</taxon>
        <taxon>Ecdysozoa</taxon>
        <taxon>Nematoda</taxon>
        <taxon>Enoplea</taxon>
        <taxon>Dorylaimia</taxon>
        <taxon>Trichinellida</taxon>
        <taxon>Trichuridae</taxon>
        <taxon>Trichuris</taxon>
    </lineage>
</organism>
<evidence type="ECO:0000313" key="23">
    <source>
        <dbReference type="Proteomes" id="UP000030764"/>
    </source>
</evidence>
<evidence type="ECO:0000259" key="19">
    <source>
        <dbReference type="PROSITE" id="PS51726"/>
    </source>
</evidence>
<dbReference type="GO" id="GO:0006357">
    <property type="term" value="P:regulation of transcription by RNA polymerase II"/>
    <property type="evidence" value="ECO:0007669"/>
    <property type="project" value="TreeGrafter"/>
</dbReference>
<feature type="compositionally biased region" description="Basic residues" evidence="17">
    <location>
        <begin position="944"/>
        <end position="956"/>
    </location>
</feature>
<name>A0A085N0C1_9BILA</name>
<proteinExistence type="inferred from homology"/>
<evidence type="ECO:0000256" key="5">
    <source>
        <dbReference type="ARBA" id="ARBA00022499"/>
    </source>
</evidence>
<keyword evidence="8" id="KW-0479">Metal-binding</keyword>
<keyword evidence="6" id="KW-0597">Phosphoprotein</keyword>
<feature type="region of interest" description="Disordered" evidence="17">
    <location>
        <begin position="437"/>
        <end position="489"/>
    </location>
</feature>
<keyword evidence="5" id="KW-1017">Isopeptide bond</keyword>
<dbReference type="Pfam" id="PF01853">
    <property type="entry name" value="MOZ_SAS"/>
    <property type="match status" value="1"/>
</dbReference>
<evidence type="ECO:0000256" key="11">
    <source>
        <dbReference type="ARBA" id="ARBA00022843"/>
    </source>
</evidence>
<comment type="subcellular location">
    <subcellularLocation>
        <location evidence="1">Nucleus</location>
    </subcellularLocation>
</comment>
<feature type="active site" description="Proton donor/acceptor" evidence="15">
    <location>
        <position position="756"/>
    </location>
</feature>
<dbReference type="InterPro" id="IPR019787">
    <property type="entry name" value="Znf_PHD-finger"/>
</dbReference>
<feature type="domain" description="PHD-type" evidence="18">
    <location>
        <begin position="207"/>
        <end position="267"/>
    </location>
</feature>
<dbReference type="SMART" id="SM00249">
    <property type="entry name" value="PHD"/>
    <property type="match status" value="2"/>
</dbReference>
<dbReference type="SUPFAM" id="SSF57903">
    <property type="entry name" value="FYVE/PHD zinc finger"/>
    <property type="match status" value="1"/>
</dbReference>
<evidence type="ECO:0000256" key="16">
    <source>
        <dbReference type="PROSITE-ProRule" id="PRU00146"/>
    </source>
</evidence>
<dbReference type="FunFam" id="3.30.60.60:FF:000001">
    <property type="entry name" value="Histone acetyltransferase"/>
    <property type="match status" value="1"/>
</dbReference>
<dbReference type="InterPro" id="IPR001965">
    <property type="entry name" value="Znf_PHD"/>
</dbReference>
<evidence type="ECO:0000256" key="8">
    <source>
        <dbReference type="ARBA" id="ARBA00022723"/>
    </source>
</evidence>
<keyword evidence="12" id="KW-0156">Chromatin regulator</keyword>
<dbReference type="GO" id="GO:0003682">
    <property type="term" value="F:chromatin binding"/>
    <property type="evidence" value="ECO:0007669"/>
    <property type="project" value="TreeGrafter"/>
</dbReference>
<evidence type="ECO:0000256" key="13">
    <source>
        <dbReference type="ARBA" id="ARBA00022990"/>
    </source>
</evidence>
<dbReference type="InterPro" id="IPR011011">
    <property type="entry name" value="Znf_FYVE_PHD"/>
</dbReference>
<reference evidence="22 23" key="1">
    <citation type="journal article" date="2014" name="Nat. Genet.">
        <title>Genome and transcriptome of the porcine whipworm Trichuris suis.</title>
        <authorList>
            <person name="Jex A.R."/>
            <person name="Nejsum P."/>
            <person name="Schwarz E.M."/>
            <person name="Hu L."/>
            <person name="Young N.D."/>
            <person name="Hall R.S."/>
            <person name="Korhonen P.K."/>
            <person name="Liao S."/>
            <person name="Thamsborg S."/>
            <person name="Xia J."/>
            <person name="Xu P."/>
            <person name="Wang S."/>
            <person name="Scheerlinck J.P."/>
            <person name="Hofmann A."/>
            <person name="Sternberg P.W."/>
            <person name="Wang J."/>
            <person name="Gasser R.B."/>
        </authorList>
    </citation>
    <scope>NUCLEOTIDE SEQUENCE [LARGE SCALE GENOMIC DNA]</scope>
    <source>
        <strain evidence="22">DCEP-RM93F</strain>
        <strain evidence="21">DCEP-RM93M</strain>
    </source>
</reference>
<dbReference type="GO" id="GO:0010484">
    <property type="term" value="F:histone H3 acetyltransferase activity"/>
    <property type="evidence" value="ECO:0007669"/>
    <property type="project" value="TreeGrafter"/>
</dbReference>
<evidence type="ECO:0000256" key="14">
    <source>
        <dbReference type="ARBA" id="ARBA00023242"/>
    </source>
</evidence>
<keyword evidence="13" id="KW-0007">Acetylation</keyword>
<evidence type="ECO:0000256" key="10">
    <source>
        <dbReference type="ARBA" id="ARBA00022833"/>
    </source>
</evidence>
<keyword evidence="14" id="KW-0539">Nucleus</keyword>
<dbReference type="Pfam" id="PF17772">
    <property type="entry name" value="zf-MYST"/>
    <property type="match status" value="1"/>
</dbReference>
<keyword evidence="10" id="KW-0862">Zinc</keyword>
<evidence type="ECO:0000256" key="7">
    <source>
        <dbReference type="ARBA" id="ARBA00022679"/>
    </source>
</evidence>
<evidence type="ECO:0000256" key="15">
    <source>
        <dbReference type="PIRSR" id="PIRSR602717-51"/>
    </source>
</evidence>
<dbReference type="GO" id="GO:0040029">
    <property type="term" value="P:epigenetic regulation of gene expression"/>
    <property type="evidence" value="ECO:0007669"/>
    <property type="project" value="UniProtKB-ARBA"/>
</dbReference>
<feature type="region of interest" description="Disordered" evidence="17">
    <location>
        <begin position="342"/>
        <end position="366"/>
    </location>
</feature>
<dbReference type="Proteomes" id="UP000030764">
    <property type="component" value="Unassembled WGS sequence"/>
</dbReference>
<dbReference type="PROSITE" id="PS51726">
    <property type="entry name" value="MYST_HAT"/>
    <property type="match status" value="1"/>
</dbReference>
<dbReference type="EMBL" id="KL363280">
    <property type="protein sequence ID" value="KFD49010.1"/>
    <property type="molecule type" value="Genomic_DNA"/>
</dbReference>
<dbReference type="Gene3D" id="3.40.630.30">
    <property type="match status" value="1"/>
</dbReference>
<evidence type="ECO:0000256" key="2">
    <source>
        <dbReference type="ARBA" id="ARBA00010107"/>
    </source>
</evidence>
<dbReference type="EMBL" id="KL367584">
    <property type="protein sequence ID" value="KFD62917.1"/>
    <property type="molecule type" value="Genomic_DNA"/>
</dbReference>
<evidence type="ECO:0000256" key="4">
    <source>
        <dbReference type="ARBA" id="ARBA00022491"/>
    </source>
</evidence>
<feature type="compositionally biased region" description="Polar residues" evidence="17">
    <location>
        <begin position="882"/>
        <end position="900"/>
    </location>
</feature>
<feature type="compositionally biased region" description="Low complexity" evidence="17">
    <location>
        <begin position="1023"/>
        <end position="1050"/>
    </location>
</feature>
<accession>A0A085N0C1</accession>
<dbReference type="InterPro" id="IPR002717">
    <property type="entry name" value="HAT_MYST-type"/>
</dbReference>
<keyword evidence="4" id="KW-0678">Repressor</keyword>
<feature type="region of interest" description="Disordered" evidence="17">
    <location>
        <begin position="1289"/>
        <end position="1310"/>
    </location>
</feature>
<feature type="domain" description="SAMD1-like winged helix (WH)" evidence="20">
    <location>
        <begin position="20"/>
        <end position="96"/>
    </location>
</feature>
<dbReference type="Gene3D" id="3.30.60.60">
    <property type="entry name" value="N-acetyl transferase-like"/>
    <property type="match status" value="1"/>
</dbReference>
<evidence type="ECO:0000313" key="22">
    <source>
        <dbReference type="EMBL" id="KFD62917.1"/>
    </source>
</evidence>
<dbReference type="InterPro" id="IPR040706">
    <property type="entry name" value="Zf-MYST"/>
</dbReference>
<dbReference type="InterPro" id="IPR048589">
    <property type="entry name" value="SAMD1-like_WH"/>
</dbReference>
<evidence type="ECO:0000256" key="1">
    <source>
        <dbReference type="ARBA" id="ARBA00004123"/>
    </source>
</evidence>
<evidence type="ECO:0000256" key="6">
    <source>
        <dbReference type="ARBA" id="ARBA00022553"/>
    </source>
</evidence>
<feature type="domain" description="PHD-type" evidence="18">
    <location>
        <begin position="264"/>
        <end position="318"/>
    </location>
</feature>
<dbReference type="FunFam" id="3.40.630.30:FF:000001">
    <property type="entry name" value="Histone acetyltransferase"/>
    <property type="match status" value="1"/>
</dbReference>
<gene>
    <name evidence="21" type="ORF">M513_10162</name>
    <name evidence="22" type="ORF">M514_10162</name>
</gene>
<comment type="similarity">
    <text evidence="2">Belongs to the MYST (SAS/MOZ) family.</text>
</comment>
<protein>
    <recommendedName>
        <fullName evidence="3">histone acetyltransferase</fullName>
        <ecNumber evidence="3">2.3.1.48</ecNumber>
    </recommendedName>
</protein>
<dbReference type="Proteomes" id="UP000030758">
    <property type="component" value="Unassembled WGS sequence"/>
</dbReference>
<dbReference type="InterPro" id="IPR050603">
    <property type="entry name" value="MYST_HAT"/>
</dbReference>
<sequence>MMNANGSAQAGRSEDNAVGSDAAPNMEIVSQLLTVIASIKYHRQQVSLERLKSKSRILGLNSSVVEKQLELAVKHGLILKLLGVNGLWSYADPSNVNIGRFRTLQVDEKTDLARIVQRVVRDIDNCNGSNLSEIEVYVRDYYDMRVKGDLSLCQLLRGAVSKAVDQGLLVAVGGDRYQLPYKGATSSTSNGAKQSSSMSKKKSGTTLTRCYLCKGTKRWNQDGLSEGLLTCCSCHKRAHPSCLHLTPELADRLFATSSWHCSTCKVCTLCGKPVYATSLRCDGCDKGYHKACLSSVIKEKADSNKAGGFWFCPACKADRDKVREKKIVREAARNVKSRYKKSRGRPFAGKREEAEQSATMTPSFFGDLDRDEGKGAVGAVDCLNDNLPQTYAPADRRELGTTFAQPDLSACPPFVAEKDNSVPRVCAEVNVTKDNWSAPTLQPFDDAAKLSSPQQWSARLRPRLPPENGLDAHSSASNGPKANERRRRRGRLNRTCKSLTFQPLAARGRYVRKSYRQPKLASFEDLVTKEDEVLFKECQRKASHNFSLCKLDVKLPYPRAIVIGKWVIDSWYSAPYPQEYARLNKLYVCEFCLKYMKSNDVLTRHIVEFEFSYRNPATTKKCKLFHPPGDEIYRKDSLSFFEVDGCKAKIYCQNLCLLAKVYLDHKTLYYDVEPFLFYVLTMNDAYGCHLVGYFSKVGGAKIRWRIDVAKEKYSSQKFNVSCIVTLPPYQNKGFGRLQIAFSYLLSRKEGEVGTPEKPLSELGKFSYTSYWKSAIFEFFDKNRDIKACNIKQISETTGMTPVDIVETMQSLNMIILQDNSLKFVIDWDAIDSYMDRARNDPKRVYLDEQQLRWLPHVTSLRYRSLQSLLACSLPKEEEATASADSPSQLLRQGDHSNVSAEASADHVVPPCSSEPATQNGPPSLKKEEQEVNQTNATPTPTPKKGGRRRKRRRGKIRAGVQSRDLTLESFDSDSDSSHVRTRARKRQSCHESVRHRGFAGSSADSSDSSKQTGPAKKADGTTSSRLSEAQASSSANSPSKSTNKSRGSSSQCRVAKARQEQGSVYGDDNHSDDRRCPPTLNSNSFRSTKGKFSSLNDGDDVRGFPNEVPPLEGNSMVGDDRFARSGESSPQPVSSSESTNDIEPPPRSNTAGEDSEVDTDTEIQQLTIGSVEKMTEDEPPKLLPMTMDCLPSSPGDSMPKLCRAVDTSYGTSSPEVGLEAKKKQANFTQRERRQSTCSSVKSAVSSLQGESDVPPDLQQMTPSKADTPVDVADTVKVVETRCKSNIVASPSLTTDTTPQQQPSMTYENGPLNQTATAATEYSRHAYSAVPLKPRHQSVPSLKEKQSSEVSPLVCTVRRASDSKQNSVVQSSPGASLSPYAVNSVSQMSFTGGVVSPAEFSPNQIGQAPPPPPHIASAAAAVVRDGADGVDSSQRFSGYAVGQSLPPKQNELVSSQSISTDCCFGRSVPPSSITYDNFNKLCHYADPIGQPYGISSSFTGLASAVPMNNAHSAATFVNNVASTRGYAQPFTSGGQSGAAMAQYPSQATCCYYRPKNSSCLSQPAADILPALNSNFYMNAAYMQPTAAAAAAMFGSPAGYFQSNSAAAAAFMASNHHHTQSMQMSMMGFPQGNFQDGSPTATPSNTLYYNYLTPAMMSGMRR</sequence>
<feature type="compositionally biased region" description="Basic and acidic residues" evidence="17">
    <location>
        <begin position="1067"/>
        <end position="1076"/>
    </location>
</feature>
<dbReference type="GO" id="GO:0008270">
    <property type="term" value="F:zinc ion binding"/>
    <property type="evidence" value="ECO:0007669"/>
    <property type="project" value="UniProtKB-KW"/>
</dbReference>
<dbReference type="Pfam" id="PF00628">
    <property type="entry name" value="PHD"/>
    <property type="match status" value="1"/>
</dbReference>
<evidence type="ECO:0000256" key="3">
    <source>
        <dbReference type="ARBA" id="ARBA00013184"/>
    </source>
</evidence>
<feature type="compositionally biased region" description="Low complexity" evidence="17">
    <location>
        <begin position="1125"/>
        <end position="1138"/>
    </location>
</feature>
<evidence type="ECO:0000256" key="9">
    <source>
        <dbReference type="ARBA" id="ARBA00022771"/>
    </source>
</evidence>
<dbReference type="GO" id="GO:0005634">
    <property type="term" value="C:nucleus"/>
    <property type="evidence" value="ECO:0007669"/>
    <property type="project" value="UniProtKB-SubCell"/>
</dbReference>
<evidence type="ECO:0000259" key="18">
    <source>
        <dbReference type="PROSITE" id="PS50016"/>
    </source>
</evidence>